<feature type="compositionally biased region" description="Low complexity" evidence="1">
    <location>
        <begin position="172"/>
        <end position="190"/>
    </location>
</feature>
<feature type="domain" description="HTH arsR-type" evidence="3">
    <location>
        <begin position="30"/>
        <end position="123"/>
    </location>
</feature>
<dbReference type="Pfam" id="PF24267">
    <property type="entry name" value="HVO_1552_C"/>
    <property type="match status" value="1"/>
</dbReference>
<dbReference type="InterPro" id="IPR056525">
    <property type="entry name" value="HVO_1552_C"/>
</dbReference>
<feature type="compositionally biased region" description="Low complexity" evidence="1">
    <location>
        <begin position="214"/>
        <end position="224"/>
    </location>
</feature>
<keyword evidence="5" id="KW-1185">Reference proteome</keyword>
<organism evidence="4 5">
    <name type="scientific">Haloarcula salinisoli</name>
    <dbReference type="NCBI Taxonomy" id="2487746"/>
    <lineage>
        <taxon>Archaea</taxon>
        <taxon>Methanobacteriati</taxon>
        <taxon>Methanobacteriota</taxon>
        <taxon>Stenosarchaea group</taxon>
        <taxon>Halobacteria</taxon>
        <taxon>Halobacteriales</taxon>
        <taxon>Haloarculaceae</taxon>
        <taxon>Haloarcula</taxon>
    </lineage>
</organism>
<evidence type="ECO:0000313" key="5">
    <source>
        <dbReference type="Proteomes" id="UP000783863"/>
    </source>
</evidence>
<reference evidence="4" key="1">
    <citation type="submission" date="2021-06" db="EMBL/GenBank/DDBJ databases">
        <title>Halomicroarcula sp. F24A a new haloarchaeum isolated from saline soil.</title>
        <authorList>
            <person name="Duran-Viseras A."/>
            <person name="Sanchez-Porro C."/>
            <person name="Ventosa A."/>
        </authorList>
    </citation>
    <scope>NUCLEOTIDE SEQUENCE</scope>
    <source>
        <strain evidence="4">F24A</strain>
    </source>
</reference>
<comment type="caution">
    <text evidence="4">The sequence shown here is derived from an EMBL/GenBank/DDBJ whole genome shotgun (WGS) entry which is preliminary data.</text>
</comment>
<dbReference type="Gene3D" id="1.10.10.10">
    <property type="entry name" value="Winged helix-like DNA-binding domain superfamily/Winged helix DNA-binding domain"/>
    <property type="match status" value="1"/>
</dbReference>
<dbReference type="SMART" id="SM00418">
    <property type="entry name" value="HTH_ARSR"/>
    <property type="match status" value="1"/>
</dbReference>
<keyword evidence="2" id="KW-1133">Transmembrane helix</keyword>
<name>A0A8J8C7J7_9EURY</name>
<dbReference type="Pfam" id="PF12840">
    <property type="entry name" value="HTH_20"/>
    <property type="match status" value="1"/>
</dbReference>
<dbReference type="RefSeq" id="WP_220587638.1">
    <property type="nucleotide sequence ID" value="NZ_RKLQ01000001.1"/>
</dbReference>
<sequence length="278" mass="28790">MSLLPSRGPDTSDSQDGELQVVGVDEDIDAVLDALSSETARDILNAVYDEPGTPSELADRLDMSIQKVSYHLEKLESEELIAVAGTQYSEKGQEMTVYEPPEDPLVVFVGTPDRKRTLRSLVERLVPAIGLLTAASVMVQAVFGTIPGLFGSPESPTGSGTEPEVSGGTGGANETTNTTESTPDPDSDGPQSGAESTEAPEPTDGGGGVEIMETNEQPTETPTPDAEPSTPVEMAQEATDTATAVASGGGFDLEPGVAFFLGGLLVIAVVGVTWAYTS</sequence>
<dbReference type="InterPro" id="IPR036388">
    <property type="entry name" value="WH-like_DNA-bd_sf"/>
</dbReference>
<accession>A0A8J8C7J7</accession>
<keyword evidence="2" id="KW-0812">Transmembrane</keyword>
<dbReference type="AlphaFoldDB" id="A0A8J8C7J7"/>
<evidence type="ECO:0000259" key="3">
    <source>
        <dbReference type="SMART" id="SM00418"/>
    </source>
</evidence>
<keyword evidence="2" id="KW-0472">Membrane</keyword>
<dbReference type="SUPFAM" id="SSF46785">
    <property type="entry name" value="Winged helix' DNA-binding domain"/>
    <property type="match status" value="1"/>
</dbReference>
<evidence type="ECO:0000256" key="1">
    <source>
        <dbReference type="SAM" id="MobiDB-lite"/>
    </source>
</evidence>
<proteinExistence type="predicted"/>
<feature type="transmembrane region" description="Helical" evidence="2">
    <location>
        <begin position="257"/>
        <end position="276"/>
    </location>
</feature>
<dbReference type="EMBL" id="RKLQ01000001">
    <property type="protein sequence ID" value="MBX0303431.1"/>
    <property type="molecule type" value="Genomic_DNA"/>
</dbReference>
<evidence type="ECO:0000256" key="2">
    <source>
        <dbReference type="SAM" id="Phobius"/>
    </source>
</evidence>
<dbReference type="InterPro" id="IPR001845">
    <property type="entry name" value="HTH_ArsR_DNA-bd_dom"/>
</dbReference>
<gene>
    <name evidence="4" type="ORF">EGD98_07070</name>
</gene>
<protein>
    <submittedName>
        <fullName evidence="4">Helix-turn-helix domain-containing protein</fullName>
    </submittedName>
</protein>
<dbReference type="CDD" id="cd00090">
    <property type="entry name" value="HTH_ARSR"/>
    <property type="match status" value="1"/>
</dbReference>
<evidence type="ECO:0000313" key="4">
    <source>
        <dbReference type="EMBL" id="MBX0303431.1"/>
    </source>
</evidence>
<dbReference type="InterPro" id="IPR036390">
    <property type="entry name" value="WH_DNA-bd_sf"/>
</dbReference>
<feature type="region of interest" description="Disordered" evidence="1">
    <location>
        <begin position="151"/>
        <end position="241"/>
    </location>
</feature>
<dbReference type="Proteomes" id="UP000783863">
    <property type="component" value="Unassembled WGS sequence"/>
</dbReference>
<dbReference type="InterPro" id="IPR011991">
    <property type="entry name" value="ArsR-like_HTH"/>
</dbReference>
<dbReference type="GO" id="GO:0003700">
    <property type="term" value="F:DNA-binding transcription factor activity"/>
    <property type="evidence" value="ECO:0007669"/>
    <property type="project" value="InterPro"/>
</dbReference>